<dbReference type="InterPro" id="IPR001270">
    <property type="entry name" value="ClpA/B"/>
</dbReference>
<evidence type="ECO:0000313" key="10">
    <source>
        <dbReference type="EMBL" id="HHF58443.1"/>
    </source>
</evidence>
<dbReference type="InterPro" id="IPR050238">
    <property type="entry name" value="DNA_Rep/Repair_Clamp_Loader"/>
</dbReference>
<dbReference type="GO" id="GO:0046872">
    <property type="term" value="F:metal ion binding"/>
    <property type="evidence" value="ECO:0007669"/>
    <property type="project" value="UniProtKB-KW"/>
</dbReference>
<protein>
    <recommendedName>
        <fullName evidence="8">DNA polymerase III subunit gamma/tau</fullName>
        <ecNumber evidence="8">2.7.7.7</ecNumber>
    </recommendedName>
</protein>
<evidence type="ECO:0000256" key="3">
    <source>
        <dbReference type="ARBA" id="ARBA00022741"/>
    </source>
</evidence>
<dbReference type="InterPro" id="IPR027417">
    <property type="entry name" value="P-loop_NTPase"/>
</dbReference>
<dbReference type="SUPFAM" id="SSF52540">
    <property type="entry name" value="P-loop containing nucleoside triphosphate hydrolases"/>
    <property type="match status" value="1"/>
</dbReference>
<dbReference type="InterPro" id="IPR012763">
    <property type="entry name" value="DNA_pol_III_sug/sutau_N"/>
</dbReference>
<comment type="catalytic activity">
    <reaction evidence="7 8">
        <text>DNA(n) + a 2'-deoxyribonucleoside 5'-triphosphate = DNA(n+1) + diphosphate</text>
        <dbReference type="Rhea" id="RHEA:22508"/>
        <dbReference type="Rhea" id="RHEA-COMP:17339"/>
        <dbReference type="Rhea" id="RHEA-COMP:17340"/>
        <dbReference type="ChEBI" id="CHEBI:33019"/>
        <dbReference type="ChEBI" id="CHEBI:61560"/>
        <dbReference type="ChEBI" id="CHEBI:173112"/>
        <dbReference type="EC" id="2.7.7.7"/>
    </reaction>
</comment>
<keyword evidence="5 8" id="KW-0067">ATP-binding</keyword>
<dbReference type="Pfam" id="PF13177">
    <property type="entry name" value="DNA_pol3_delta2"/>
    <property type="match status" value="1"/>
</dbReference>
<evidence type="ECO:0000256" key="8">
    <source>
        <dbReference type="RuleBase" id="RU364063"/>
    </source>
</evidence>
<keyword evidence="2" id="KW-0479">Metal-binding</keyword>
<dbReference type="GO" id="GO:0005524">
    <property type="term" value="F:ATP binding"/>
    <property type="evidence" value="ECO:0007669"/>
    <property type="project" value="UniProtKB-KW"/>
</dbReference>
<keyword evidence="8" id="KW-0235">DNA replication</keyword>
<sequence length="188" mass="21393">MNLPVKYRPKNFEEITNQRHVVITLQNALKYQKISNAYLFAGPRGVGKTTTARIFAKGLNCEKGITSHPCGECGICREIDDGRSVDVLEIDGASNRGIDQIRELRENVRFTPVRARYKVIIIDEVHMLTTEAFNALLKTLEEPPPRVVFILATTEPRKVPDTVKSRTQRFDFRPLSSLDIKKRIKEIA</sequence>
<dbReference type="SMART" id="SM00382">
    <property type="entry name" value="AAA"/>
    <property type="match status" value="1"/>
</dbReference>
<dbReference type="NCBIfam" id="TIGR02397">
    <property type="entry name" value="dnaX_nterm"/>
    <property type="match status" value="1"/>
</dbReference>
<dbReference type="AlphaFoldDB" id="A0A7C5I4X0"/>
<dbReference type="PANTHER" id="PTHR11669">
    <property type="entry name" value="REPLICATION FACTOR C / DNA POLYMERASE III GAMMA-TAU SUBUNIT"/>
    <property type="match status" value="1"/>
</dbReference>
<feature type="non-terminal residue" evidence="10">
    <location>
        <position position="188"/>
    </location>
</feature>
<keyword evidence="8 10" id="KW-0808">Transferase</keyword>
<dbReference type="CDD" id="cd00009">
    <property type="entry name" value="AAA"/>
    <property type="match status" value="1"/>
</dbReference>
<dbReference type="EMBL" id="DRTV01000238">
    <property type="protein sequence ID" value="HHF58443.1"/>
    <property type="molecule type" value="Genomic_DNA"/>
</dbReference>
<keyword evidence="8 10" id="KW-0548">Nucleotidyltransferase</keyword>
<dbReference type="GO" id="GO:0003887">
    <property type="term" value="F:DNA-directed DNA polymerase activity"/>
    <property type="evidence" value="ECO:0007669"/>
    <property type="project" value="UniProtKB-KW"/>
</dbReference>
<organism evidence="10">
    <name type="scientific">candidate division WOR-3 bacterium</name>
    <dbReference type="NCBI Taxonomy" id="2052148"/>
    <lineage>
        <taxon>Bacteria</taxon>
        <taxon>Bacteria division WOR-3</taxon>
    </lineage>
</organism>
<dbReference type="EC" id="2.7.7.7" evidence="8"/>
<comment type="function">
    <text evidence="8">DNA polymerase III is a complex, multichain enzyme responsible for most of the replicative synthesis in bacteria. This DNA polymerase also exhibits 3' to 5' exonuclease activity.</text>
</comment>
<dbReference type="Gene3D" id="3.40.50.300">
    <property type="entry name" value="P-loop containing nucleotide triphosphate hydrolases"/>
    <property type="match status" value="1"/>
</dbReference>
<feature type="domain" description="AAA+ ATPase" evidence="9">
    <location>
        <begin position="34"/>
        <end position="176"/>
    </location>
</feature>
<accession>A0A7C5I4X0</accession>
<evidence type="ECO:0000259" key="9">
    <source>
        <dbReference type="SMART" id="SM00382"/>
    </source>
</evidence>
<proteinExistence type="inferred from homology"/>
<gene>
    <name evidence="8 10" type="primary">dnaX</name>
    <name evidence="10" type="ORF">ENL41_03360</name>
</gene>
<dbReference type="FunFam" id="3.40.50.300:FF:000014">
    <property type="entry name" value="DNA polymerase III subunit gamma/tau"/>
    <property type="match status" value="1"/>
</dbReference>
<evidence type="ECO:0000256" key="2">
    <source>
        <dbReference type="ARBA" id="ARBA00022723"/>
    </source>
</evidence>
<keyword evidence="6 8" id="KW-0239">DNA-directed DNA polymerase</keyword>
<evidence type="ECO:0000256" key="1">
    <source>
        <dbReference type="ARBA" id="ARBA00006360"/>
    </source>
</evidence>
<reference evidence="10" key="1">
    <citation type="journal article" date="2020" name="mSystems">
        <title>Genome- and Community-Level Interaction Insights into Carbon Utilization and Element Cycling Functions of Hydrothermarchaeota in Hydrothermal Sediment.</title>
        <authorList>
            <person name="Zhou Z."/>
            <person name="Liu Y."/>
            <person name="Xu W."/>
            <person name="Pan J."/>
            <person name="Luo Z.H."/>
            <person name="Li M."/>
        </authorList>
    </citation>
    <scope>NUCLEOTIDE SEQUENCE [LARGE SCALE GENOMIC DNA]</scope>
    <source>
        <strain evidence="10">HyVt-94</strain>
    </source>
</reference>
<evidence type="ECO:0000256" key="5">
    <source>
        <dbReference type="ARBA" id="ARBA00022840"/>
    </source>
</evidence>
<dbReference type="GO" id="GO:0009360">
    <property type="term" value="C:DNA polymerase III complex"/>
    <property type="evidence" value="ECO:0007669"/>
    <property type="project" value="InterPro"/>
</dbReference>
<keyword evidence="3 8" id="KW-0547">Nucleotide-binding</keyword>
<name>A0A7C5I4X0_UNCW3</name>
<comment type="subunit">
    <text evidence="8">DNA polymerase III contains a core (composed of alpha, epsilon and theta chains) that associates with a tau subunit. This core dimerizes to form the POLIII' complex. PolIII' associates with the gamma complex (composed of gamma, delta, delta', psi and chi chains) and with the beta chain to form the complete DNA polymerase III complex.</text>
</comment>
<evidence type="ECO:0000256" key="4">
    <source>
        <dbReference type="ARBA" id="ARBA00022833"/>
    </source>
</evidence>
<evidence type="ECO:0000256" key="7">
    <source>
        <dbReference type="ARBA" id="ARBA00049244"/>
    </source>
</evidence>
<dbReference type="InterPro" id="IPR003593">
    <property type="entry name" value="AAA+_ATPase"/>
</dbReference>
<evidence type="ECO:0000256" key="6">
    <source>
        <dbReference type="ARBA" id="ARBA00022932"/>
    </source>
</evidence>
<comment type="similarity">
    <text evidence="1 8">Belongs to the DnaX/STICHEL family.</text>
</comment>
<dbReference type="PRINTS" id="PR00300">
    <property type="entry name" value="CLPPROTEASEA"/>
</dbReference>
<dbReference type="GO" id="GO:0006261">
    <property type="term" value="P:DNA-templated DNA replication"/>
    <property type="evidence" value="ECO:0007669"/>
    <property type="project" value="TreeGrafter"/>
</dbReference>
<comment type="caution">
    <text evidence="10">The sequence shown here is derived from an EMBL/GenBank/DDBJ whole genome shotgun (WGS) entry which is preliminary data.</text>
</comment>
<keyword evidence="4" id="KW-0862">Zinc</keyword>
<dbReference type="PANTHER" id="PTHR11669:SF0">
    <property type="entry name" value="PROTEIN STICHEL-LIKE 2"/>
    <property type="match status" value="1"/>
</dbReference>
<dbReference type="Proteomes" id="UP000886014">
    <property type="component" value="Unassembled WGS sequence"/>
</dbReference>